<name>A0A812TXK8_9DINO</name>
<gene>
    <name evidence="1" type="ORF">SNAT2548_LOCUS30405</name>
</gene>
<reference evidence="1" key="1">
    <citation type="submission" date="2021-02" db="EMBL/GenBank/DDBJ databases">
        <authorList>
            <person name="Dougan E. K."/>
            <person name="Rhodes N."/>
            <person name="Thang M."/>
            <person name="Chan C."/>
        </authorList>
    </citation>
    <scope>NUCLEOTIDE SEQUENCE</scope>
</reference>
<keyword evidence="2" id="KW-1185">Reference proteome</keyword>
<proteinExistence type="predicted"/>
<accession>A0A812TXK8</accession>
<evidence type="ECO:0000313" key="2">
    <source>
        <dbReference type="Proteomes" id="UP000604046"/>
    </source>
</evidence>
<evidence type="ECO:0000313" key="1">
    <source>
        <dbReference type="EMBL" id="CAE7542283.1"/>
    </source>
</evidence>
<comment type="caution">
    <text evidence="1">The sequence shown here is derived from an EMBL/GenBank/DDBJ whole genome shotgun (WGS) entry which is preliminary data.</text>
</comment>
<protein>
    <submittedName>
        <fullName evidence="1">Uncharacterized protein</fullName>
    </submittedName>
</protein>
<dbReference type="AlphaFoldDB" id="A0A812TXK8"/>
<organism evidence="1 2">
    <name type="scientific">Symbiodinium natans</name>
    <dbReference type="NCBI Taxonomy" id="878477"/>
    <lineage>
        <taxon>Eukaryota</taxon>
        <taxon>Sar</taxon>
        <taxon>Alveolata</taxon>
        <taxon>Dinophyceae</taxon>
        <taxon>Suessiales</taxon>
        <taxon>Symbiodiniaceae</taxon>
        <taxon>Symbiodinium</taxon>
    </lineage>
</organism>
<dbReference type="Proteomes" id="UP000604046">
    <property type="component" value="Unassembled WGS sequence"/>
</dbReference>
<dbReference type="EMBL" id="CAJNDS010002605">
    <property type="protein sequence ID" value="CAE7542283.1"/>
    <property type="molecule type" value="Genomic_DNA"/>
</dbReference>
<sequence>MDLWLLYLLQHEFRARRALQERLSCLASKDHAITLVKENRNLLALVKLSAILACCPSGSALAPKFRLEFLGRSCTRDFGTKGRRPSQSRCLQQQCVAQLRLNLPSAESSATATFSNQFCSR</sequence>